<dbReference type="GO" id="GO:0005524">
    <property type="term" value="F:ATP binding"/>
    <property type="evidence" value="ECO:0007669"/>
    <property type="project" value="UniProtKB-UniRule"/>
</dbReference>
<dbReference type="PROSITE" id="PS50011">
    <property type="entry name" value="PROTEIN_KINASE_DOM"/>
    <property type="match status" value="1"/>
</dbReference>
<proteinExistence type="predicted"/>
<keyword evidence="5" id="KW-0418">Kinase</keyword>
<evidence type="ECO:0000256" key="3">
    <source>
        <dbReference type="PROSITE-ProRule" id="PRU10141"/>
    </source>
</evidence>
<protein>
    <submittedName>
        <fullName evidence="5">Mitogen-activated protein kinase ERK1</fullName>
    </submittedName>
</protein>
<dbReference type="Proteomes" id="UP000023152">
    <property type="component" value="Unassembled WGS sequence"/>
</dbReference>
<keyword evidence="6" id="KW-1185">Reference proteome</keyword>
<reference evidence="5 6" key="1">
    <citation type="journal article" date="2013" name="Curr. Biol.">
        <title>The Genome of the Foraminiferan Reticulomyxa filosa.</title>
        <authorList>
            <person name="Glockner G."/>
            <person name="Hulsmann N."/>
            <person name="Schleicher M."/>
            <person name="Noegel A.A."/>
            <person name="Eichinger L."/>
            <person name="Gallinger C."/>
            <person name="Pawlowski J."/>
            <person name="Sierra R."/>
            <person name="Euteneuer U."/>
            <person name="Pillet L."/>
            <person name="Moustafa A."/>
            <person name="Platzer M."/>
            <person name="Groth M."/>
            <person name="Szafranski K."/>
            <person name="Schliwa M."/>
        </authorList>
    </citation>
    <scope>NUCLEOTIDE SEQUENCE [LARGE SCALE GENOMIC DNA]</scope>
</reference>
<dbReference type="PANTHER" id="PTHR24055">
    <property type="entry name" value="MITOGEN-ACTIVATED PROTEIN KINASE"/>
    <property type="match status" value="1"/>
</dbReference>
<dbReference type="PROSITE" id="PS00107">
    <property type="entry name" value="PROTEIN_KINASE_ATP"/>
    <property type="match status" value="1"/>
</dbReference>
<evidence type="ECO:0000256" key="1">
    <source>
        <dbReference type="ARBA" id="ARBA00022741"/>
    </source>
</evidence>
<evidence type="ECO:0000313" key="6">
    <source>
        <dbReference type="Proteomes" id="UP000023152"/>
    </source>
</evidence>
<comment type="caution">
    <text evidence="5">The sequence shown here is derived from an EMBL/GenBank/DDBJ whole genome shotgun (WGS) entry which is preliminary data.</text>
</comment>
<evidence type="ECO:0000313" key="5">
    <source>
        <dbReference type="EMBL" id="ETO23544.1"/>
    </source>
</evidence>
<dbReference type="SUPFAM" id="SSF56112">
    <property type="entry name" value="Protein kinase-like (PK-like)"/>
    <property type="match status" value="1"/>
</dbReference>
<dbReference type="EMBL" id="ASPP01009867">
    <property type="protein sequence ID" value="ETO23544.1"/>
    <property type="molecule type" value="Genomic_DNA"/>
</dbReference>
<dbReference type="AlphaFoldDB" id="X6NCQ3"/>
<keyword evidence="1 3" id="KW-0547">Nucleotide-binding</keyword>
<dbReference type="Pfam" id="PF00069">
    <property type="entry name" value="Pkinase"/>
    <property type="match status" value="1"/>
</dbReference>
<evidence type="ECO:0000259" key="4">
    <source>
        <dbReference type="PROSITE" id="PS50011"/>
    </source>
</evidence>
<name>X6NCQ3_RETFI</name>
<dbReference type="GO" id="GO:0004672">
    <property type="term" value="F:protein kinase activity"/>
    <property type="evidence" value="ECO:0007669"/>
    <property type="project" value="InterPro"/>
</dbReference>
<dbReference type="InterPro" id="IPR050117">
    <property type="entry name" value="MAPK"/>
</dbReference>
<feature type="binding site" evidence="3">
    <location>
        <position position="182"/>
    </location>
    <ligand>
        <name>ATP</name>
        <dbReference type="ChEBI" id="CHEBI:30616"/>
    </ligand>
</feature>
<organism evidence="5 6">
    <name type="scientific">Reticulomyxa filosa</name>
    <dbReference type="NCBI Taxonomy" id="46433"/>
    <lineage>
        <taxon>Eukaryota</taxon>
        <taxon>Sar</taxon>
        <taxon>Rhizaria</taxon>
        <taxon>Retaria</taxon>
        <taxon>Foraminifera</taxon>
        <taxon>Monothalamids</taxon>
        <taxon>Reticulomyxidae</taxon>
        <taxon>Reticulomyxa</taxon>
    </lineage>
</organism>
<keyword evidence="5" id="KW-0808">Transferase</keyword>
<dbReference type="InterPro" id="IPR011009">
    <property type="entry name" value="Kinase-like_dom_sf"/>
</dbReference>
<keyword evidence="2 3" id="KW-0067">ATP-binding</keyword>
<accession>X6NCQ3</accession>
<feature type="domain" description="Protein kinase" evidence="4">
    <location>
        <begin position="146"/>
        <end position="289"/>
    </location>
</feature>
<sequence length="289" mass="33536">MSAGLLPEIRQFSDNYQTTVKNFVFERSDHFSQLMSEGISYPVMKTNSKSFMPYVYPVENDQKFSQVAFPRTTRCQNVLVSNGADVDLTNRHKTQHMKRFQYSPQDLSTSQLANNINAKTAIEEWNIDKKKKGVRGLKDKHYFQRYRNIGWLGEGTYGVVQEAVAVCDINKSVTKGQQVAIKTVSRIFCSVLEAKRLLRELHILKTCRGHHAIVRLVDIIPPFPDGASFTQLSLVFERADADLKKIIHSDQKFTYRQTINKKVLQRVYFFKNTTNFLKKKKKERNCYDF</sequence>
<evidence type="ECO:0000256" key="2">
    <source>
        <dbReference type="ARBA" id="ARBA00022840"/>
    </source>
</evidence>
<dbReference type="OrthoDB" id="192887at2759"/>
<dbReference type="InterPro" id="IPR000719">
    <property type="entry name" value="Prot_kinase_dom"/>
</dbReference>
<dbReference type="InterPro" id="IPR017441">
    <property type="entry name" value="Protein_kinase_ATP_BS"/>
</dbReference>
<dbReference type="Gene3D" id="3.30.200.20">
    <property type="entry name" value="Phosphorylase Kinase, domain 1"/>
    <property type="match status" value="1"/>
</dbReference>
<gene>
    <name evidence="5" type="ORF">RFI_13636</name>
</gene>